<comment type="caution">
    <text evidence="1">The sequence shown here is derived from an EMBL/GenBank/DDBJ whole genome shotgun (WGS) entry which is preliminary data.</text>
</comment>
<gene>
    <name evidence="1" type="ORF">LC586_26880</name>
</gene>
<organism evidence="1 2">
    <name type="scientific">Nostoc favosum CHAB5714</name>
    <dbReference type="NCBI Taxonomy" id="2780399"/>
    <lineage>
        <taxon>Bacteria</taxon>
        <taxon>Bacillati</taxon>
        <taxon>Cyanobacteriota</taxon>
        <taxon>Cyanophyceae</taxon>
        <taxon>Nostocales</taxon>
        <taxon>Nostocaceae</taxon>
        <taxon>Nostoc</taxon>
        <taxon>Nostoc favosum</taxon>
    </lineage>
</organism>
<name>A0ABS8IER0_9NOSO</name>
<keyword evidence="2" id="KW-1185">Reference proteome</keyword>
<sequence>MSTTGYAYADSWPRAIAFHLTPTIGVNYDHYTRKKVRQITTKAVFTYPNDYSNPI</sequence>
<dbReference type="Proteomes" id="UP001199525">
    <property type="component" value="Unassembled WGS sequence"/>
</dbReference>
<reference evidence="1 2" key="1">
    <citation type="journal article" date="2021" name="Microorganisms">
        <title>Genome Evolution of Filamentous Cyanobacterium Nostoc Species: From Facultative Symbiosis to Free Living.</title>
        <authorList>
            <person name="Huo D."/>
            <person name="Li H."/>
            <person name="Cai F."/>
            <person name="Guo X."/>
            <person name="Qiao Z."/>
            <person name="Wang W."/>
            <person name="Yu G."/>
            <person name="Li R."/>
        </authorList>
    </citation>
    <scope>NUCLEOTIDE SEQUENCE [LARGE SCALE GENOMIC DNA]</scope>
    <source>
        <strain evidence="1 2">CHAB 5714</strain>
    </source>
</reference>
<accession>A0ABS8IER0</accession>
<proteinExistence type="predicted"/>
<dbReference type="RefSeq" id="WP_229488267.1">
    <property type="nucleotide sequence ID" value="NZ_JAIVFQ010000057.1"/>
</dbReference>
<evidence type="ECO:0000313" key="1">
    <source>
        <dbReference type="EMBL" id="MCC5602720.1"/>
    </source>
</evidence>
<protein>
    <submittedName>
        <fullName evidence="1">Uncharacterized protein</fullName>
    </submittedName>
</protein>
<evidence type="ECO:0000313" key="2">
    <source>
        <dbReference type="Proteomes" id="UP001199525"/>
    </source>
</evidence>
<dbReference type="EMBL" id="JAIVFQ010000057">
    <property type="protein sequence ID" value="MCC5602720.1"/>
    <property type="molecule type" value="Genomic_DNA"/>
</dbReference>